<dbReference type="Proteomes" id="UP000257109">
    <property type="component" value="Unassembled WGS sequence"/>
</dbReference>
<dbReference type="InterPro" id="IPR036397">
    <property type="entry name" value="RNaseH_sf"/>
</dbReference>
<reference evidence="1" key="1">
    <citation type="submission" date="2018-05" db="EMBL/GenBank/DDBJ databases">
        <title>Draft genome of Mucuna pruriens seed.</title>
        <authorList>
            <person name="Nnadi N.E."/>
            <person name="Vos R."/>
            <person name="Hasami M.H."/>
            <person name="Devisetty U.K."/>
            <person name="Aguiy J.C."/>
        </authorList>
    </citation>
    <scope>NUCLEOTIDE SEQUENCE [LARGE SCALE GENOMIC DNA]</scope>
    <source>
        <strain evidence="1">JCA_2017</strain>
    </source>
</reference>
<evidence type="ECO:0000313" key="1">
    <source>
        <dbReference type="EMBL" id="RDX79365.1"/>
    </source>
</evidence>
<dbReference type="InterPro" id="IPR012337">
    <property type="entry name" value="RNaseH-like_sf"/>
</dbReference>
<name>A0A371FLY7_MUCPR</name>
<dbReference type="AlphaFoldDB" id="A0A371FLY7"/>
<evidence type="ECO:0008006" key="3">
    <source>
        <dbReference type="Google" id="ProtNLM"/>
    </source>
</evidence>
<evidence type="ECO:0000313" key="2">
    <source>
        <dbReference type="Proteomes" id="UP000257109"/>
    </source>
</evidence>
<dbReference type="SUPFAM" id="SSF53098">
    <property type="entry name" value="Ribonuclease H-like"/>
    <property type="match status" value="1"/>
</dbReference>
<organism evidence="1 2">
    <name type="scientific">Mucuna pruriens</name>
    <name type="common">Velvet bean</name>
    <name type="synonym">Dolichos pruriens</name>
    <dbReference type="NCBI Taxonomy" id="157652"/>
    <lineage>
        <taxon>Eukaryota</taxon>
        <taxon>Viridiplantae</taxon>
        <taxon>Streptophyta</taxon>
        <taxon>Embryophyta</taxon>
        <taxon>Tracheophyta</taxon>
        <taxon>Spermatophyta</taxon>
        <taxon>Magnoliopsida</taxon>
        <taxon>eudicotyledons</taxon>
        <taxon>Gunneridae</taxon>
        <taxon>Pentapetalae</taxon>
        <taxon>rosids</taxon>
        <taxon>fabids</taxon>
        <taxon>Fabales</taxon>
        <taxon>Fabaceae</taxon>
        <taxon>Papilionoideae</taxon>
        <taxon>50 kb inversion clade</taxon>
        <taxon>NPAAA clade</taxon>
        <taxon>indigoferoid/millettioid clade</taxon>
        <taxon>Phaseoleae</taxon>
        <taxon>Mucuna</taxon>
    </lineage>
</organism>
<sequence length="130" mass="14331">MNGSLLVVTCWMIWKARNSAWKLLRKIHSLHDLILQSFVSLSSQPQHNEVIWFAPLENFLKLNVDGCGITTNLSAELVAIHKGLKLVCDACHKALIYESDSASALSLATHGAPKNHHYALVGNKIEGLFG</sequence>
<gene>
    <name evidence="1" type="ORF">CR513_40218</name>
</gene>
<keyword evidence="2" id="KW-1185">Reference proteome</keyword>
<protein>
    <recommendedName>
        <fullName evidence="3">RNase H type-1 domain-containing protein</fullName>
    </recommendedName>
</protein>
<proteinExistence type="predicted"/>
<feature type="non-terminal residue" evidence="1">
    <location>
        <position position="1"/>
    </location>
</feature>
<dbReference type="Gene3D" id="3.30.420.10">
    <property type="entry name" value="Ribonuclease H-like superfamily/Ribonuclease H"/>
    <property type="match status" value="1"/>
</dbReference>
<comment type="caution">
    <text evidence="1">The sequence shown here is derived from an EMBL/GenBank/DDBJ whole genome shotgun (WGS) entry which is preliminary data.</text>
</comment>
<accession>A0A371FLY7</accession>
<dbReference type="EMBL" id="QJKJ01008562">
    <property type="protein sequence ID" value="RDX79365.1"/>
    <property type="molecule type" value="Genomic_DNA"/>
</dbReference>
<dbReference type="GO" id="GO:0003676">
    <property type="term" value="F:nucleic acid binding"/>
    <property type="evidence" value="ECO:0007669"/>
    <property type="project" value="InterPro"/>
</dbReference>